<dbReference type="GO" id="GO:0016616">
    <property type="term" value="F:oxidoreductase activity, acting on the CH-OH group of donors, NAD or NADP as acceptor"/>
    <property type="evidence" value="ECO:0007669"/>
    <property type="project" value="TreeGrafter"/>
</dbReference>
<dbReference type="AlphaFoldDB" id="A0A9X2INK3"/>
<evidence type="ECO:0000256" key="1">
    <source>
        <dbReference type="ARBA" id="ARBA00006484"/>
    </source>
</evidence>
<accession>A0A9X2INK3</accession>
<dbReference type="PANTHER" id="PTHR42760:SF133">
    <property type="entry name" value="3-OXOACYL-[ACYL-CARRIER-PROTEIN] REDUCTASE"/>
    <property type="match status" value="1"/>
</dbReference>
<protein>
    <submittedName>
        <fullName evidence="4">SDR family oxidoreductase</fullName>
    </submittedName>
</protein>
<reference evidence="4" key="1">
    <citation type="submission" date="2022-05" db="EMBL/GenBank/DDBJ databases">
        <title>Comparative Genomics of Spacecraft Associated Microbes.</title>
        <authorList>
            <person name="Tran M.T."/>
            <person name="Wright A."/>
            <person name="Seuylemezian A."/>
            <person name="Eisen J."/>
            <person name="Coil D."/>
        </authorList>
    </citation>
    <scope>NUCLEOTIDE SEQUENCE</scope>
    <source>
        <strain evidence="4">214.1.1</strain>
    </source>
</reference>
<sequence length="247" mass="26163">MNQRVALVTGAASGIGRAVSEAFFKEGVTVCLADRDLQQAEAVAAVFREYGGRASAYQVDVRNEESVGALFDAIGQQFGRLDHCVTCAGVINKTKLLELTLAEWEEVIRINLSGTFLCVQKSYELMLPQKTGSIVAIASDTAKRGGGRIGTAAYGASKGGVLAMVKSIAREMAGSGIRINSICPGPADTSMHHQLNEELRESVAAAIPLGRFAKPEEIANAVLFLCSDKASYVYGESLNVDGGILME</sequence>
<name>A0A9X2INK3_9BACI</name>
<dbReference type="NCBIfam" id="NF005559">
    <property type="entry name" value="PRK07231.1"/>
    <property type="match status" value="1"/>
</dbReference>
<evidence type="ECO:0000256" key="2">
    <source>
        <dbReference type="ARBA" id="ARBA00023002"/>
    </source>
</evidence>
<dbReference type="Pfam" id="PF13561">
    <property type="entry name" value="adh_short_C2"/>
    <property type="match status" value="1"/>
</dbReference>
<evidence type="ECO:0000259" key="3">
    <source>
        <dbReference type="SMART" id="SM00822"/>
    </source>
</evidence>
<dbReference type="InterPro" id="IPR002347">
    <property type="entry name" value="SDR_fam"/>
</dbReference>
<evidence type="ECO:0000313" key="5">
    <source>
        <dbReference type="Proteomes" id="UP001139179"/>
    </source>
</evidence>
<keyword evidence="5" id="KW-1185">Reference proteome</keyword>
<dbReference type="SMART" id="SM00822">
    <property type="entry name" value="PKS_KR"/>
    <property type="match status" value="1"/>
</dbReference>
<dbReference type="SUPFAM" id="SSF51735">
    <property type="entry name" value="NAD(P)-binding Rossmann-fold domains"/>
    <property type="match status" value="1"/>
</dbReference>
<organism evidence="4 5">
    <name type="scientific">Halalkalibacter oceani</name>
    <dbReference type="NCBI Taxonomy" id="1653776"/>
    <lineage>
        <taxon>Bacteria</taxon>
        <taxon>Bacillati</taxon>
        <taxon>Bacillota</taxon>
        <taxon>Bacilli</taxon>
        <taxon>Bacillales</taxon>
        <taxon>Bacillaceae</taxon>
        <taxon>Halalkalibacter</taxon>
    </lineage>
</organism>
<proteinExistence type="inferred from homology"/>
<dbReference type="Gene3D" id="3.40.50.720">
    <property type="entry name" value="NAD(P)-binding Rossmann-like Domain"/>
    <property type="match status" value="1"/>
</dbReference>
<dbReference type="GO" id="GO:0008206">
    <property type="term" value="P:bile acid metabolic process"/>
    <property type="evidence" value="ECO:0007669"/>
    <property type="project" value="UniProtKB-ARBA"/>
</dbReference>
<dbReference type="RefSeq" id="WP_251222315.1">
    <property type="nucleotide sequence ID" value="NZ_JAMBOL010000003.1"/>
</dbReference>
<dbReference type="InterPro" id="IPR057326">
    <property type="entry name" value="KR_dom"/>
</dbReference>
<evidence type="ECO:0000313" key="4">
    <source>
        <dbReference type="EMBL" id="MCM3713497.1"/>
    </source>
</evidence>
<dbReference type="PRINTS" id="PR00081">
    <property type="entry name" value="GDHRDH"/>
</dbReference>
<comment type="similarity">
    <text evidence="1">Belongs to the short-chain dehydrogenases/reductases (SDR) family.</text>
</comment>
<dbReference type="FunFam" id="3.40.50.720:FF:000084">
    <property type="entry name" value="Short-chain dehydrogenase reductase"/>
    <property type="match status" value="1"/>
</dbReference>
<comment type="caution">
    <text evidence="4">The sequence shown here is derived from an EMBL/GenBank/DDBJ whole genome shotgun (WGS) entry which is preliminary data.</text>
</comment>
<dbReference type="PRINTS" id="PR00080">
    <property type="entry name" value="SDRFAMILY"/>
</dbReference>
<gene>
    <name evidence="4" type="ORF">M3202_05335</name>
</gene>
<feature type="domain" description="Ketoreductase" evidence="3">
    <location>
        <begin position="4"/>
        <end position="189"/>
    </location>
</feature>
<dbReference type="PANTHER" id="PTHR42760">
    <property type="entry name" value="SHORT-CHAIN DEHYDROGENASES/REDUCTASES FAMILY MEMBER"/>
    <property type="match status" value="1"/>
</dbReference>
<dbReference type="EMBL" id="JAMBOL010000003">
    <property type="protein sequence ID" value="MCM3713497.1"/>
    <property type="molecule type" value="Genomic_DNA"/>
</dbReference>
<keyword evidence="2" id="KW-0560">Oxidoreductase</keyword>
<dbReference type="Proteomes" id="UP001139179">
    <property type="component" value="Unassembled WGS sequence"/>
</dbReference>
<dbReference type="InterPro" id="IPR036291">
    <property type="entry name" value="NAD(P)-bd_dom_sf"/>
</dbReference>